<evidence type="ECO:0000256" key="1">
    <source>
        <dbReference type="SAM" id="MobiDB-lite"/>
    </source>
</evidence>
<sequence length="108" mass="12073">MNRYCAPPRRKQSDKLREQTAENHNRMVSLNIEFDSKNVMIFVSINKDIGDARFGVRSRFLDLLRPARICVMAAERAGFPRGTGVPSGEVSTTQRSCGWPPASISGFV</sequence>
<feature type="region of interest" description="Disordered" evidence="1">
    <location>
        <begin position="81"/>
        <end position="108"/>
    </location>
</feature>
<organism evidence="2 3">
    <name type="scientific">Phytophthora nicotianae (strain INRA-310)</name>
    <name type="common">Phytophthora parasitica</name>
    <dbReference type="NCBI Taxonomy" id="761204"/>
    <lineage>
        <taxon>Eukaryota</taxon>
        <taxon>Sar</taxon>
        <taxon>Stramenopiles</taxon>
        <taxon>Oomycota</taxon>
        <taxon>Peronosporomycetes</taxon>
        <taxon>Peronosporales</taxon>
        <taxon>Peronosporaceae</taxon>
        <taxon>Phytophthora</taxon>
    </lineage>
</organism>
<dbReference type="GeneID" id="20192809"/>
<proteinExistence type="predicted"/>
<dbReference type="Proteomes" id="UP000018817">
    <property type="component" value="Unassembled WGS sequence"/>
</dbReference>
<dbReference type="AlphaFoldDB" id="W2PK74"/>
<feature type="region of interest" description="Disordered" evidence="1">
    <location>
        <begin position="1"/>
        <end position="22"/>
    </location>
</feature>
<reference evidence="2 3" key="2">
    <citation type="submission" date="2013-11" db="EMBL/GenBank/DDBJ databases">
        <title>The Genome Sequence of Phytophthora parasitica INRA-310.</title>
        <authorList>
            <consortium name="The Broad Institute Genomics Platform"/>
            <person name="Russ C."/>
            <person name="Tyler B."/>
            <person name="Panabieres F."/>
            <person name="Shan W."/>
            <person name="Tripathy S."/>
            <person name="Grunwald N."/>
            <person name="Machado M."/>
            <person name="Johnson C.S."/>
            <person name="Arredondo F."/>
            <person name="Hong C."/>
            <person name="Coffey M."/>
            <person name="Young S.K."/>
            <person name="Zeng Q."/>
            <person name="Gargeya S."/>
            <person name="Fitzgerald M."/>
            <person name="Abouelleil A."/>
            <person name="Alvarado L."/>
            <person name="Chapman S.B."/>
            <person name="Gainer-Dewar J."/>
            <person name="Goldberg J."/>
            <person name="Griggs A."/>
            <person name="Gujja S."/>
            <person name="Hansen M."/>
            <person name="Howarth C."/>
            <person name="Imamovic A."/>
            <person name="Ireland A."/>
            <person name="Larimer J."/>
            <person name="McCowan C."/>
            <person name="Murphy C."/>
            <person name="Pearson M."/>
            <person name="Poon T.W."/>
            <person name="Priest M."/>
            <person name="Roberts A."/>
            <person name="Saif S."/>
            <person name="Shea T."/>
            <person name="Sykes S."/>
            <person name="Wortman J."/>
            <person name="Nusbaum C."/>
            <person name="Birren B."/>
        </authorList>
    </citation>
    <scope>NUCLEOTIDE SEQUENCE [LARGE SCALE GENOMIC DNA]</scope>
    <source>
        <strain evidence="2 3">INRA-310</strain>
    </source>
</reference>
<reference evidence="3" key="1">
    <citation type="submission" date="2011-12" db="EMBL/GenBank/DDBJ databases">
        <authorList>
            <consortium name="The Broad Institute Genome Sequencing Platform"/>
            <person name="Russ C."/>
            <person name="Tyler B."/>
            <person name="Panabieres F."/>
            <person name="Shan W."/>
            <person name="Tripathy S."/>
            <person name="Grunwald N."/>
            <person name="Machado M."/>
            <person name="Young S.K."/>
            <person name="Zeng Q."/>
            <person name="Gargeya S."/>
            <person name="Fitzgerald M."/>
            <person name="Haas B."/>
            <person name="Abouelleil A."/>
            <person name="Alvarado L."/>
            <person name="Arachchi H.M."/>
            <person name="Berlin A."/>
            <person name="Chapman S.B."/>
            <person name="Gearin G."/>
            <person name="Goldberg J."/>
            <person name="Griggs A."/>
            <person name="Gujja S."/>
            <person name="Hansen M."/>
            <person name="Heiman D."/>
            <person name="Howarth C."/>
            <person name="Larimer J."/>
            <person name="Lui A."/>
            <person name="MacDonald P.J.P."/>
            <person name="McCowen C."/>
            <person name="Montmayeur A."/>
            <person name="Murphy C."/>
            <person name="Neiman D."/>
            <person name="Pearson M."/>
            <person name="Priest M."/>
            <person name="Roberts A."/>
            <person name="Saif S."/>
            <person name="Shea T."/>
            <person name="Sisk P."/>
            <person name="Stolte C."/>
            <person name="Sykes S."/>
            <person name="Wortman J."/>
            <person name="Nusbaum C."/>
            <person name="Birren B."/>
        </authorList>
    </citation>
    <scope>NUCLEOTIDE SEQUENCE [LARGE SCALE GENOMIC DNA]</scope>
    <source>
        <strain evidence="3">INRA-310</strain>
    </source>
</reference>
<feature type="compositionally biased region" description="Basic and acidic residues" evidence="1">
    <location>
        <begin position="11"/>
        <end position="22"/>
    </location>
</feature>
<accession>W2PK74</accession>
<dbReference type="RefSeq" id="XP_008913970.1">
    <property type="nucleotide sequence ID" value="XM_008915722.1"/>
</dbReference>
<evidence type="ECO:0000313" key="2">
    <source>
        <dbReference type="EMBL" id="ETN00649.1"/>
    </source>
</evidence>
<protein>
    <submittedName>
        <fullName evidence="2">Uncharacterized protein</fullName>
    </submittedName>
</protein>
<dbReference type="VEuPathDB" id="FungiDB:PPTG_24210"/>
<gene>
    <name evidence="2" type="ORF">PPTG_24210</name>
</gene>
<name>W2PK74_PHYN3</name>
<dbReference type="EMBL" id="KI669635">
    <property type="protein sequence ID" value="ETN00649.1"/>
    <property type="molecule type" value="Genomic_DNA"/>
</dbReference>
<evidence type="ECO:0000313" key="3">
    <source>
        <dbReference type="Proteomes" id="UP000018817"/>
    </source>
</evidence>